<feature type="region of interest" description="Disordered" evidence="1">
    <location>
        <begin position="60"/>
        <end position="83"/>
    </location>
</feature>
<evidence type="ECO:0000256" key="1">
    <source>
        <dbReference type="SAM" id="MobiDB-lite"/>
    </source>
</evidence>
<proteinExistence type="predicted"/>
<gene>
    <name evidence="2" type="ORF">SAMN05216178_2738</name>
</gene>
<keyword evidence="3" id="KW-1185">Reference proteome</keyword>
<sequence length="83" mass="9521">MHRKTKDYLDEIDFWQKARARLLQQAAQLRRHQGDAVTPDVSRALLDDLLHKCGLDTLRRARDRAGQHGPETTGNPPPRDPLD</sequence>
<reference evidence="3" key="1">
    <citation type="submission" date="2016-10" db="EMBL/GenBank/DDBJ databases">
        <authorList>
            <person name="Varghese N."/>
            <person name="Submissions S."/>
        </authorList>
    </citation>
    <scope>NUCLEOTIDE SEQUENCE [LARGE SCALE GENOMIC DNA]</scope>
    <source>
        <strain evidence="3">DSM 9751</strain>
    </source>
</reference>
<dbReference type="Proteomes" id="UP000198982">
    <property type="component" value="Unassembled WGS sequence"/>
</dbReference>
<name>A0A1H4N9A0_9PSED</name>
<evidence type="ECO:0000313" key="2">
    <source>
        <dbReference type="EMBL" id="SEB91315.1"/>
    </source>
</evidence>
<dbReference type="EMBL" id="FNTJ01000001">
    <property type="protein sequence ID" value="SEB91315.1"/>
    <property type="molecule type" value="Genomic_DNA"/>
</dbReference>
<dbReference type="AlphaFoldDB" id="A0A1H4N9A0"/>
<organism evidence="2 3">
    <name type="scientific">Pseudomonas saponiphila</name>
    <dbReference type="NCBI Taxonomy" id="556534"/>
    <lineage>
        <taxon>Bacteria</taxon>
        <taxon>Pseudomonadati</taxon>
        <taxon>Pseudomonadota</taxon>
        <taxon>Gammaproteobacteria</taxon>
        <taxon>Pseudomonadales</taxon>
        <taxon>Pseudomonadaceae</taxon>
        <taxon>Pseudomonas</taxon>
    </lineage>
</organism>
<dbReference type="RefSeq" id="WP_092314280.1">
    <property type="nucleotide sequence ID" value="NZ_FNTJ01000001.1"/>
</dbReference>
<accession>A0A1H4N9A0</accession>
<protein>
    <submittedName>
        <fullName evidence="2">Uncharacterized protein</fullName>
    </submittedName>
</protein>
<evidence type="ECO:0000313" key="3">
    <source>
        <dbReference type="Proteomes" id="UP000198982"/>
    </source>
</evidence>